<reference evidence="2" key="2">
    <citation type="submission" date="2016-05" db="EMBL/GenBank/DDBJ databases">
        <title>Comparative analysis highlights variable genome content of wheat rusts and divergence of the mating loci.</title>
        <authorList>
            <person name="Cuomo C.A."/>
            <person name="Bakkeren G."/>
            <person name="Szabo L."/>
            <person name="Khalil H."/>
            <person name="Joly D."/>
            <person name="Goldberg J."/>
            <person name="Young S."/>
            <person name="Zeng Q."/>
            <person name="Fellers J."/>
        </authorList>
    </citation>
    <scope>NUCLEOTIDE SEQUENCE [LARGE SCALE GENOMIC DNA]</scope>
    <source>
        <strain evidence="2">1-1 BBBD Race 1</strain>
    </source>
</reference>
<dbReference type="VEuPathDB" id="FungiDB:PTTG_05229"/>
<dbReference type="AlphaFoldDB" id="A0A180GR76"/>
<sequence>MNSASAMTSNIQVSECARNTRLAYPKVQLFAYFEVNHGDDCYHGCPYGNCHAFTNFPQPDDLEPSYTDGHSFFWHKLGGHPGSGVKPISNPRNGAYGWEDSINGRYYDGKPDYSRKQNDHDEHYPLWSQRKTALTPWPADAAQRFENGEPEPYHPKCGRPCEPNKDPGSVPGAYGNYHPTPASEYFPPKDWEGSCDDSNYSSGPNHKPDRINSTSRSRLLSENEILT</sequence>
<protein>
    <submittedName>
        <fullName evidence="2 3">Uncharacterized protein</fullName>
    </submittedName>
</protein>
<evidence type="ECO:0000313" key="2">
    <source>
        <dbReference type="EMBL" id="OAV95024.1"/>
    </source>
</evidence>
<keyword evidence="4" id="KW-1185">Reference proteome</keyword>
<reference evidence="3" key="4">
    <citation type="submission" date="2025-05" db="UniProtKB">
        <authorList>
            <consortium name="EnsemblFungi"/>
        </authorList>
    </citation>
    <scope>IDENTIFICATION</scope>
    <source>
        <strain evidence="3">isolate 1-1 / race 1 (BBBD)</strain>
    </source>
</reference>
<feature type="region of interest" description="Disordered" evidence="1">
    <location>
        <begin position="144"/>
        <end position="227"/>
    </location>
</feature>
<evidence type="ECO:0000313" key="3">
    <source>
        <dbReference type="EnsemblFungi" id="PTTG_05229-t43_1-p1"/>
    </source>
</evidence>
<organism evidence="2">
    <name type="scientific">Puccinia triticina (isolate 1-1 / race 1 (BBBD))</name>
    <name type="common">Brown leaf rust fungus</name>
    <dbReference type="NCBI Taxonomy" id="630390"/>
    <lineage>
        <taxon>Eukaryota</taxon>
        <taxon>Fungi</taxon>
        <taxon>Dikarya</taxon>
        <taxon>Basidiomycota</taxon>
        <taxon>Pucciniomycotina</taxon>
        <taxon>Pucciniomycetes</taxon>
        <taxon>Pucciniales</taxon>
        <taxon>Pucciniaceae</taxon>
        <taxon>Puccinia</taxon>
    </lineage>
</organism>
<dbReference type="PANTHER" id="PTHR35396:SF1">
    <property type="entry name" value="SMALL SECRETED PROTEIN"/>
    <property type="match status" value="1"/>
</dbReference>
<reference evidence="3 4" key="3">
    <citation type="journal article" date="2017" name="G3 (Bethesda)">
        <title>Comparative analysis highlights variable genome content of wheat rusts and divergence of the mating loci.</title>
        <authorList>
            <person name="Cuomo C.A."/>
            <person name="Bakkeren G."/>
            <person name="Khalil H.B."/>
            <person name="Panwar V."/>
            <person name="Joly D."/>
            <person name="Linning R."/>
            <person name="Sakthikumar S."/>
            <person name="Song X."/>
            <person name="Adiconis X."/>
            <person name="Fan L."/>
            <person name="Goldberg J.M."/>
            <person name="Levin J.Z."/>
            <person name="Young S."/>
            <person name="Zeng Q."/>
            <person name="Anikster Y."/>
            <person name="Bruce M."/>
            <person name="Wang M."/>
            <person name="Yin C."/>
            <person name="McCallum B."/>
            <person name="Szabo L.J."/>
            <person name="Hulbert S."/>
            <person name="Chen X."/>
            <person name="Fellers J.P."/>
        </authorList>
    </citation>
    <scope>NUCLEOTIDE SEQUENCE</scope>
    <source>
        <strain evidence="4">Isolate 1-1 / race 1 (BBBD)</strain>
        <strain evidence="3">isolate 1-1 / race 1 (BBBD)</strain>
    </source>
</reference>
<name>A0A180GR76_PUCT1</name>
<feature type="compositionally biased region" description="Polar residues" evidence="1">
    <location>
        <begin position="211"/>
        <end position="227"/>
    </location>
</feature>
<reference evidence="2" key="1">
    <citation type="submission" date="2009-11" db="EMBL/GenBank/DDBJ databases">
        <authorList>
            <consortium name="The Broad Institute Genome Sequencing Platform"/>
            <person name="Ward D."/>
            <person name="Feldgarden M."/>
            <person name="Earl A."/>
            <person name="Young S.K."/>
            <person name="Zeng Q."/>
            <person name="Koehrsen M."/>
            <person name="Alvarado L."/>
            <person name="Berlin A."/>
            <person name="Bochicchio J."/>
            <person name="Borenstein D."/>
            <person name="Chapman S.B."/>
            <person name="Chen Z."/>
            <person name="Engels R."/>
            <person name="Freedman E."/>
            <person name="Gellesch M."/>
            <person name="Goldberg J."/>
            <person name="Griggs A."/>
            <person name="Gujja S."/>
            <person name="Heilman E."/>
            <person name="Heiman D."/>
            <person name="Hepburn T."/>
            <person name="Howarth C."/>
            <person name="Jen D."/>
            <person name="Larson L."/>
            <person name="Lewis B."/>
            <person name="Mehta T."/>
            <person name="Park D."/>
            <person name="Pearson M."/>
            <person name="Roberts A."/>
            <person name="Saif S."/>
            <person name="Shea T."/>
            <person name="Shenoy N."/>
            <person name="Sisk P."/>
            <person name="Stolte C."/>
            <person name="Sykes S."/>
            <person name="Thomson T."/>
            <person name="Walk T."/>
            <person name="White J."/>
            <person name="Yandava C."/>
            <person name="Izard J."/>
            <person name="Baranova O.V."/>
            <person name="Blanton J.M."/>
            <person name="Tanner A.C."/>
            <person name="Dewhirst F.E."/>
            <person name="Haas B."/>
            <person name="Nusbaum C."/>
            <person name="Birren B."/>
        </authorList>
    </citation>
    <scope>NUCLEOTIDE SEQUENCE [LARGE SCALE GENOMIC DNA]</scope>
    <source>
        <strain evidence="2">1-1 BBBD Race 1</strain>
    </source>
</reference>
<evidence type="ECO:0000313" key="4">
    <source>
        <dbReference type="Proteomes" id="UP000005240"/>
    </source>
</evidence>
<accession>A0A180GR76</accession>
<evidence type="ECO:0000256" key="1">
    <source>
        <dbReference type="SAM" id="MobiDB-lite"/>
    </source>
</evidence>
<dbReference type="EnsemblFungi" id="PTTG_05229-t43_1">
    <property type="protein sequence ID" value="PTTG_05229-t43_1-p1"/>
    <property type="gene ID" value="PTTG_05229"/>
</dbReference>
<proteinExistence type="predicted"/>
<dbReference type="EMBL" id="ADAS02000033">
    <property type="protein sequence ID" value="OAV95024.1"/>
    <property type="molecule type" value="Genomic_DNA"/>
</dbReference>
<dbReference type="OrthoDB" id="160054at2759"/>
<gene>
    <name evidence="2" type="ORF">PTTG_05229</name>
</gene>
<dbReference type="PANTHER" id="PTHR35396">
    <property type="entry name" value="SMALL SECRETED PROTEIN"/>
    <property type="match status" value="1"/>
</dbReference>
<dbReference type="Proteomes" id="UP000005240">
    <property type="component" value="Unassembled WGS sequence"/>
</dbReference>